<dbReference type="Proteomes" id="UP000599074">
    <property type="component" value="Unassembled WGS sequence"/>
</dbReference>
<gene>
    <name evidence="2" type="ORF">Pme01_37150</name>
</gene>
<feature type="domain" description="Roadblock/LAMTOR2" evidence="1">
    <location>
        <begin position="14"/>
        <end position="104"/>
    </location>
</feature>
<dbReference type="PANTHER" id="PTHR36222">
    <property type="entry name" value="SERINE PROTEASE INHIBITOR RV3364C"/>
    <property type="match status" value="1"/>
</dbReference>
<dbReference type="PANTHER" id="PTHR36222:SF1">
    <property type="entry name" value="SERINE PROTEASE INHIBITOR RV3364C"/>
    <property type="match status" value="1"/>
</dbReference>
<dbReference type="SMART" id="SM00960">
    <property type="entry name" value="Robl_LC7"/>
    <property type="match status" value="1"/>
</dbReference>
<dbReference type="Gene3D" id="3.30.450.30">
    <property type="entry name" value="Dynein light chain 2a, cytoplasmic"/>
    <property type="match status" value="1"/>
</dbReference>
<sequence>MPSDGALDEATNLTWLLSGLVHRVPHTRSALLLSSDGLRRAAHGLDADSADQLAAIASGLFSLAHSAGHRFGGGDGVRQVVAELDDTLLFVSTAGSSAVLAVLASRGVDVGVLGYEMSRLVTSVRPYLATPARQSTSTPDRAGS</sequence>
<evidence type="ECO:0000313" key="2">
    <source>
        <dbReference type="EMBL" id="GII24118.1"/>
    </source>
</evidence>
<name>A0A8J3TCW5_9ACTN</name>
<evidence type="ECO:0000313" key="3">
    <source>
        <dbReference type="Proteomes" id="UP000599074"/>
    </source>
</evidence>
<evidence type="ECO:0000259" key="1">
    <source>
        <dbReference type="SMART" id="SM00960"/>
    </source>
</evidence>
<proteinExistence type="predicted"/>
<dbReference type="RefSeq" id="WP_168118155.1">
    <property type="nucleotide sequence ID" value="NZ_BOON01000033.1"/>
</dbReference>
<keyword evidence="3" id="KW-1185">Reference proteome</keyword>
<organism evidence="2 3">
    <name type="scientific">Planosporangium mesophilum</name>
    <dbReference type="NCBI Taxonomy" id="689768"/>
    <lineage>
        <taxon>Bacteria</taxon>
        <taxon>Bacillati</taxon>
        <taxon>Actinomycetota</taxon>
        <taxon>Actinomycetes</taxon>
        <taxon>Micromonosporales</taxon>
        <taxon>Micromonosporaceae</taxon>
        <taxon>Planosporangium</taxon>
    </lineage>
</organism>
<dbReference type="InterPro" id="IPR053141">
    <property type="entry name" value="Mycobact_SerProt_Inhib_Rv3364c"/>
</dbReference>
<dbReference type="InterPro" id="IPR004942">
    <property type="entry name" value="Roadblock/LAMTOR2_dom"/>
</dbReference>
<reference evidence="2" key="1">
    <citation type="submission" date="2021-01" db="EMBL/GenBank/DDBJ databases">
        <title>Whole genome shotgun sequence of Planosporangium mesophilum NBRC 109066.</title>
        <authorList>
            <person name="Komaki H."/>
            <person name="Tamura T."/>
        </authorList>
    </citation>
    <scope>NUCLEOTIDE SEQUENCE</scope>
    <source>
        <strain evidence="2">NBRC 109066</strain>
    </source>
</reference>
<comment type="caution">
    <text evidence="2">The sequence shown here is derived from an EMBL/GenBank/DDBJ whole genome shotgun (WGS) entry which is preliminary data.</text>
</comment>
<accession>A0A8J3TCW5</accession>
<dbReference type="AlphaFoldDB" id="A0A8J3TCW5"/>
<protein>
    <submittedName>
        <fullName evidence="2">Dynein regulation protein LC7</fullName>
    </submittedName>
</protein>
<dbReference type="SUPFAM" id="SSF103196">
    <property type="entry name" value="Roadblock/LC7 domain"/>
    <property type="match status" value="1"/>
</dbReference>
<dbReference type="EMBL" id="BOON01000033">
    <property type="protein sequence ID" value="GII24118.1"/>
    <property type="molecule type" value="Genomic_DNA"/>
</dbReference>
<dbReference type="Pfam" id="PF03259">
    <property type="entry name" value="Robl_LC7"/>
    <property type="match status" value="1"/>
</dbReference>